<organism evidence="2 3">
    <name type="scientific">Corchorus olitorius</name>
    <dbReference type="NCBI Taxonomy" id="93759"/>
    <lineage>
        <taxon>Eukaryota</taxon>
        <taxon>Viridiplantae</taxon>
        <taxon>Streptophyta</taxon>
        <taxon>Embryophyta</taxon>
        <taxon>Tracheophyta</taxon>
        <taxon>Spermatophyta</taxon>
        <taxon>Magnoliopsida</taxon>
        <taxon>eudicotyledons</taxon>
        <taxon>Gunneridae</taxon>
        <taxon>Pentapetalae</taxon>
        <taxon>rosids</taxon>
        <taxon>malvids</taxon>
        <taxon>Malvales</taxon>
        <taxon>Malvaceae</taxon>
        <taxon>Grewioideae</taxon>
        <taxon>Apeibeae</taxon>
        <taxon>Corchorus</taxon>
    </lineage>
</organism>
<dbReference type="EMBL" id="AWUE01022943">
    <property type="protein sequence ID" value="OMO55477.1"/>
    <property type="molecule type" value="Genomic_DNA"/>
</dbReference>
<protein>
    <submittedName>
        <fullName evidence="2">Uncharacterized protein</fullName>
    </submittedName>
</protein>
<dbReference type="AlphaFoldDB" id="A0A1R3GBP2"/>
<keyword evidence="3" id="KW-1185">Reference proteome</keyword>
<proteinExistence type="predicted"/>
<accession>A0A1R3GBP2</accession>
<evidence type="ECO:0000313" key="3">
    <source>
        <dbReference type="Proteomes" id="UP000187203"/>
    </source>
</evidence>
<reference evidence="3" key="1">
    <citation type="submission" date="2013-09" db="EMBL/GenBank/DDBJ databases">
        <title>Corchorus olitorius genome sequencing.</title>
        <authorList>
            <person name="Alam M."/>
            <person name="Haque M.S."/>
            <person name="Islam M.S."/>
            <person name="Emdad E.M."/>
            <person name="Islam M.M."/>
            <person name="Ahmed B."/>
            <person name="Halim A."/>
            <person name="Hossen Q.M.M."/>
            <person name="Hossain M.Z."/>
            <person name="Ahmed R."/>
            <person name="Khan M.M."/>
            <person name="Islam R."/>
            <person name="Rashid M.M."/>
            <person name="Khan S.A."/>
            <person name="Rahman M.S."/>
            <person name="Alam M."/>
            <person name="Yahiya A.S."/>
            <person name="Khan M.S."/>
            <person name="Azam M.S."/>
            <person name="Haque T."/>
            <person name="Lashkar M.Z.H."/>
            <person name="Akhand A.I."/>
            <person name="Morshed G."/>
            <person name="Roy S."/>
            <person name="Uddin K.S."/>
            <person name="Rabeya T."/>
            <person name="Hossain A.S."/>
            <person name="Chowdhury A."/>
            <person name="Snigdha A.R."/>
            <person name="Mortoza M.S."/>
            <person name="Matin S.A."/>
            <person name="Hoque S.M.E."/>
            <person name="Islam M.K."/>
            <person name="Roy D.K."/>
            <person name="Haider R."/>
            <person name="Moosa M.M."/>
            <person name="Elias S.M."/>
            <person name="Hasan A.M."/>
            <person name="Jahan S."/>
            <person name="Shafiuddin M."/>
            <person name="Mahmood N."/>
            <person name="Shommy N.S."/>
        </authorList>
    </citation>
    <scope>NUCLEOTIDE SEQUENCE [LARGE SCALE GENOMIC DNA]</scope>
    <source>
        <strain evidence="3">cv. O-4</strain>
    </source>
</reference>
<gene>
    <name evidence="2" type="ORF">COLO4_35965</name>
</gene>
<name>A0A1R3GBP2_9ROSI</name>
<comment type="caution">
    <text evidence="2">The sequence shown here is derived from an EMBL/GenBank/DDBJ whole genome shotgun (WGS) entry which is preliminary data.</text>
</comment>
<sequence length="59" mass="6777">MDIHHVAEAIFWIFKVVLVISRRGLLFCKNSTGCREFDIKSSFSKVSGKSNRVFEEVTL</sequence>
<dbReference type="Proteomes" id="UP000187203">
    <property type="component" value="Unassembled WGS sequence"/>
</dbReference>
<feature type="chain" id="PRO_5012028762" evidence="1">
    <location>
        <begin position="22"/>
        <end position="59"/>
    </location>
</feature>
<keyword evidence="1" id="KW-0732">Signal</keyword>
<evidence type="ECO:0000256" key="1">
    <source>
        <dbReference type="SAM" id="SignalP"/>
    </source>
</evidence>
<feature type="signal peptide" evidence="1">
    <location>
        <begin position="1"/>
        <end position="21"/>
    </location>
</feature>
<evidence type="ECO:0000313" key="2">
    <source>
        <dbReference type="EMBL" id="OMO55477.1"/>
    </source>
</evidence>